<evidence type="ECO:0000313" key="2">
    <source>
        <dbReference type="EMBL" id="MBE9637947.1"/>
    </source>
</evidence>
<dbReference type="RefSeq" id="WP_194135242.1">
    <property type="nucleotide sequence ID" value="NZ_JADFFK010000009.1"/>
</dbReference>
<dbReference type="EMBL" id="JADFFK010000009">
    <property type="protein sequence ID" value="MBE9637947.1"/>
    <property type="molecule type" value="Genomic_DNA"/>
</dbReference>
<dbReference type="InterPro" id="IPR036693">
    <property type="entry name" value="TF_LuxR_autoind-bd_dom_sf"/>
</dbReference>
<organism evidence="2 3">
    <name type="scientific">Salipiger mangrovisoli</name>
    <dbReference type="NCBI Taxonomy" id="2865933"/>
    <lineage>
        <taxon>Bacteria</taxon>
        <taxon>Pseudomonadati</taxon>
        <taxon>Pseudomonadota</taxon>
        <taxon>Alphaproteobacteria</taxon>
        <taxon>Rhodobacterales</taxon>
        <taxon>Roseobacteraceae</taxon>
        <taxon>Salipiger</taxon>
    </lineage>
</organism>
<name>A0ABR9X313_9RHOB</name>
<keyword evidence="3" id="KW-1185">Reference proteome</keyword>
<dbReference type="SMART" id="SM00421">
    <property type="entry name" value="HTH_LUXR"/>
    <property type="match status" value="1"/>
</dbReference>
<feature type="domain" description="HTH luxR-type" evidence="1">
    <location>
        <begin position="187"/>
        <end position="244"/>
    </location>
</feature>
<sequence>MGDMGSTRYAKLLIDTADTLAEARTPQEKWDAAVTIGRRIGAKDVNCGAIMRDTRELAWLRSSMDIRWLRQYHQARFYEIDAVLAGCKAGTPHQFLDVRNQLTSATGARRRDMYRCLIDFDYRYFIVQTWGFGATERSIVLGCENDPLDLYGPGTDRAFRAVSAMMSDAILPPGDQATQEWVCESPWTHLSARERDVLSYLALGLELHELAERFTMTEKEVAWTLRSACRTLGVAAPEQALSLAMARGLIAL</sequence>
<comment type="caution">
    <text evidence="2">The sequence shown here is derived from an EMBL/GenBank/DDBJ whole genome shotgun (WGS) entry which is preliminary data.</text>
</comment>
<dbReference type="InterPro" id="IPR000792">
    <property type="entry name" value="Tscrpt_reg_LuxR_C"/>
</dbReference>
<proteinExistence type="predicted"/>
<dbReference type="InterPro" id="IPR016032">
    <property type="entry name" value="Sig_transdc_resp-reg_C-effctor"/>
</dbReference>
<dbReference type="Proteomes" id="UP000607796">
    <property type="component" value="Unassembled WGS sequence"/>
</dbReference>
<protein>
    <recommendedName>
        <fullName evidence="1">HTH luxR-type domain-containing protein</fullName>
    </recommendedName>
</protein>
<dbReference type="InterPro" id="IPR036388">
    <property type="entry name" value="WH-like_DNA-bd_sf"/>
</dbReference>
<dbReference type="SUPFAM" id="SSF46894">
    <property type="entry name" value="C-terminal effector domain of the bipartite response regulators"/>
    <property type="match status" value="1"/>
</dbReference>
<dbReference type="Gene3D" id="3.30.450.80">
    <property type="entry name" value="Transcription factor LuxR-like, autoinducer-binding domain"/>
    <property type="match status" value="1"/>
</dbReference>
<accession>A0ABR9X313</accession>
<dbReference type="Gene3D" id="1.10.10.10">
    <property type="entry name" value="Winged helix-like DNA-binding domain superfamily/Winged helix DNA-binding domain"/>
    <property type="match status" value="1"/>
</dbReference>
<evidence type="ECO:0000259" key="1">
    <source>
        <dbReference type="SMART" id="SM00421"/>
    </source>
</evidence>
<evidence type="ECO:0000313" key="3">
    <source>
        <dbReference type="Proteomes" id="UP000607796"/>
    </source>
</evidence>
<reference evidence="2 3" key="1">
    <citation type="journal article" date="2021" name="Int. J. Syst. Evol. Microbiol.">
        <title>Salipiger mangrovisoli sp. nov., isolated from mangrove soil and the proposal for the reclassification of Paraphaeobacter pallidus as Salipiger pallidus comb. nov.</title>
        <authorList>
            <person name="Du J."/>
            <person name="Liu Y."/>
            <person name="Pei T."/>
            <person name="Deng M.R."/>
            <person name="Zhu H."/>
        </authorList>
    </citation>
    <scope>NUCLEOTIDE SEQUENCE [LARGE SCALE GENOMIC DNA]</scope>
    <source>
        <strain evidence="2 3">6D45A</strain>
    </source>
</reference>
<gene>
    <name evidence="2" type="ORF">IQ782_13920</name>
</gene>